<gene>
    <name evidence="1" type="ORF">CBB_426</name>
</gene>
<evidence type="ECO:0000313" key="2">
    <source>
        <dbReference type="Proteomes" id="UP000223891"/>
    </source>
</evidence>
<proteinExistence type="predicted"/>
<accession>A0A1L2CVF9</accession>
<reference evidence="2" key="1">
    <citation type="submission" date="2016-01" db="EMBL/GenBank/DDBJ databases">
        <title>Isolation and Characterization of Enterobacteria phage CBB.</title>
        <authorList>
            <person name="Buttimer C.T.H."/>
            <person name="Hendrix H."/>
            <person name="Alexandre H."/>
            <person name="O'Mahony J."/>
            <person name="Lavigne R."/>
            <person name="Coffey A."/>
        </authorList>
    </citation>
    <scope>NUCLEOTIDE SEQUENCE [LARGE SCALE GENOMIC DNA]</scope>
</reference>
<organism evidence="1 2">
    <name type="scientific">Pectobacterium phage vB_PcaM_CBB</name>
    <dbReference type="NCBI Taxonomy" id="2772511"/>
    <lineage>
        <taxon>Viruses</taxon>
        <taxon>Duplodnaviria</taxon>
        <taxon>Heunggongvirae</taxon>
        <taxon>Uroviricota</taxon>
        <taxon>Caudoviricetes</taxon>
        <taxon>Mimasvirus</taxon>
        <taxon>Mimasvirus CBB</taxon>
    </lineage>
</organism>
<name>A0A1L2CVF9_9CAUD</name>
<keyword evidence="2" id="KW-1185">Reference proteome</keyword>
<dbReference type="Proteomes" id="UP000223891">
    <property type="component" value="Segment"/>
</dbReference>
<sequence>MDKYVISYVDSTGNTHYLISSGAQTYTANVGEATEFDHETAIALQNYITRVKKTEAQMSRVEKIYHKVQN</sequence>
<evidence type="ECO:0000313" key="1">
    <source>
        <dbReference type="EMBL" id="AMM43989.1"/>
    </source>
</evidence>
<protein>
    <submittedName>
        <fullName evidence="1">Uncharacterized protein</fullName>
    </submittedName>
</protein>
<dbReference type="EMBL" id="KU574722">
    <property type="protein sequence ID" value="AMM43989.1"/>
    <property type="molecule type" value="Genomic_DNA"/>
</dbReference>